<dbReference type="InterPro" id="IPR010297">
    <property type="entry name" value="DUF900_hydrolase"/>
</dbReference>
<dbReference type="Proteomes" id="UP000320160">
    <property type="component" value="Unassembled WGS sequence"/>
</dbReference>
<name>A0A553WJM0_9SPHN</name>
<sequence>MMRQYLAILFAPLVLSGCGVAVEYGDIPHSQLVENPRCNPVETDRNAVADKNYFAVTSRLPDCLGEAVSLTNHRTDRVRFARFAPPEISANAKGKKQTRVPLAFQPEADWWNGLREASNLRKGRVLLYVHGYRETFLSTAKDTVQIAELSNFDGPIIQYSWPSQGDLLSYAVDETNMYWDERNFRNFLTKLARQQWVKEIVIVSHSLGARLVIPAVEYVDRTSSNADSSNISNIILASPDIDREDFERDIAEEVLAARRVNNDRRITVYASLNDKALAVSRALHGYPRLGSPYCFNPFEANELKAKGLPERCFATKSTYETQPEKTGFTIIDTTDVTSGGSGHSDYLRSREVCLDFAAAVNGARESPGRIPTHIAHVFRLKNIGKATKEQVAAFCKRAAD</sequence>
<protein>
    <submittedName>
        <fullName evidence="2">Alpha/beta hydrolase</fullName>
    </submittedName>
</protein>
<evidence type="ECO:0000313" key="2">
    <source>
        <dbReference type="EMBL" id="TSB04856.1"/>
    </source>
</evidence>
<dbReference type="GO" id="GO:0016787">
    <property type="term" value="F:hydrolase activity"/>
    <property type="evidence" value="ECO:0007669"/>
    <property type="project" value="UniProtKB-KW"/>
</dbReference>
<dbReference type="SUPFAM" id="SSF53474">
    <property type="entry name" value="alpha/beta-Hydrolases"/>
    <property type="match status" value="1"/>
</dbReference>
<comment type="caution">
    <text evidence="2">The sequence shown here is derived from an EMBL/GenBank/DDBJ whole genome shotgun (WGS) entry which is preliminary data.</text>
</comment>
<dbReference type="AlphaFoldDB" id="A0A553WJM0"/>
<keyword evidence="1" id="KW-0732">Signal</keyword>
<accession>A0A553WJM0</accession>
<keyword evidence="2" id="KW-0378">Hydrolase</keyword>
<keyword evidence="3" id="KW-1185">Reference proteome</keyword>
<dbReference type="PROSITE" id="PS51257">
    <property type="entry name" value="PROKAR_LIPOPROTEIN"/>
    <property type="match status" value="1"/>
</dbReference>
<dbReference type="OrthoDB" id="9797755at2"/>
<dbReference type="Gene3D" id="3.40.50.1820">
    <property type="entry name" value="alpha/beta hydrolase"/>
    <property type="match status" value="1"/>
</dbReference>
<evidence type="ECO:0000313" key="3">
    <source>
        <dbReference type="Proteomes" id="UP000320160"/>
    </source>
</evidence>
<organism evidence="2 3">
    <name type="scientific">Sphingorhabdus contaminans</name>
    <dbReference type="NCBI Taxonomy" id="1343899"/>
    <lineage>
        <taxon>Bacteria</taxon>
        <taxon>Pseudomonadati</taxon>
        <taxon>Pseudomonadota</taxon>
        <taxon>Alphaproteobacteria</taxon>
        <taxon>Sphingomonadales</taxon>
        <taxon>Sphingomonadaceae</taxon>
        <taxon>Sphingorhabdus</taxon>
    </lineage>
</organism>
<feature type="signal peptide" evidence="1">
    <location>
        <begin position="1"/>
        <end position="21"/>
    </location>
</feature>
<gene>
    <name evidence="2" type="ORF">FOM92_05515</name>
</gene>
<dbReference type="Pfam" id="PF05990">
    <property type="entry name" value="DUF900"/>
    <property type="match status" value="1"/>
</dbReference>
<evidence type="ECO:0000256" key="1">
    <source>
        <dbReference type="SAM" id="SignalP"/>
    </source>
</evidence>
<reference evidence="2 3" key="1">
    <citation type="submission" date="2019-07" db="EMBL/GenBank/DDBJ databases">
        <authorList>
            <person name="Park M."/>
        </authorList>
    </citation>
    <scope>NUCLEOTIDE SEQUENCE [LARGE SCALE GENOMIC DNA]</scope>
    <source>
        <strain evidence="2 3">KCTC32445</strain>
    </source>
</reference>
<proteinExistence type="predicted"/>
<dbReference type="PANTHER" id="PTHR36513">
    <property type="entry name" value="ABC TRANSMEMBRANE TYPE-1 DOMAIN-CONTAINING PROTEIN"/>
    <property type="match status" value="1"/>
</dbReference>
<dbReference type="PANTHER" id="PTHR36513:SF1">
    <property type="entry name" value="TRANSMEMBRANE PROTEIN"/>
    <property type="match status" value="1"/>
</dbReference>
<dbReference type="EMBL" id="VKKU01000001">
    <property type="protein sequence ID" value="TSB04856.1"/>
    <property type="molecule type" value="Genomic_DNA"/>
</dbReference>
<feature type="chain" id="PRO_5022011670" evidence="1">
    <location>
        <begin position="22"/>
        <end position="400"/>
    </location>
</feature>
<dbReference type="InterPro" id="IPR029058">
    <property type="entry name" value="AB_hydrolase_fold"/>
</dbReference>
<dbReference type="RefSeq" id="WP_143775772.1">
    <property type="nucleotide sequence ID" value="NZ_VKKU01000001.1"/>
</dbReference>